<feature type="region of interest" description="Disordered" evidence="1">
    <location>
        <begin position="115"/>
        <end position="148"/>
    </location>
</feature>
<sequence>TECAVLPPSSSVAAIPDEAHCDTIALVESCLFQEKIKEMYFAWGKGVKCCCRGNAEGQMRKEREGGAEYPGVTLSSAGRRGVKEELLVQRAGNAENMQDGSLWEGEEGMGVLAWESGGRVVGEEENDGEKEYGKEMGRRKYGKWAPSI</sequence>
<name>A0A7J6MSA1_PERCH</name>
<keyword evidence="3" id="KW-1185">Reference proteome</keyword>
<evidence type="ECO:0000313" key="3">
    <source>
        <dbReference type="Proteomes" id="UP000591131"/>
    </source>
</evidence>
<dbReference type="Proteomes" id="UP000591131">
    <property type="component" value="Unassembled WGS sequence"/>
</dbReference>
<comment type="caution">
    <text evidence="2">The sequence shown here is derived from an EMBL/GenBank/DDBJ whole genome shotgun (WGS) entry which is preliminary data.</text>
</comment>
<dbReference type="EMBL" id="JAAPAO010000062">
    <property type="protein sequence ID" value="KAF4674488.1"/>
    <property type="molecule type" value="Genomic_DNA"/>
</dbReference>
<evidence type="ECO:0000256" key="1">
    <source>
        <dbReference type="SAM" id="MobiDB-lite"/>
    </source>
</evidence>
<protein>
    <submittedName>
        <fullName evidence="2">Uncharacterized protein</fullName>
    </submittedName>
</protein>
<gene>
    <name evidence="2" type="ORF">FOL47_009174</name>
</gene>
<feature type="compositionally biased region" description="Basic and acidic residues" evidence="1">
    <location>
        <begin position="129"/>
        <end position="138"/>
    </location>
</feature>
<accession>A0A7J6MSA1</accession>
<proteinExistence type="predicted"/>
<feature type="non-terminal residue" evidence="2">
    <location>
        <position position="148"/>
    </location>
</feature>
<reference evidence="2 3" key="1">
    <citation type="submission" date="2020-04" db="EMBL/GenBank/DDBJ databases">
        <title>Perkinsus chesapeaki whole genome sequence.</title>
        <authorList>
            <person name="Bogema D.R."/>
        </authorList>
    </citation>
    <scope>NUCLEOTIDE SEQUENCE [LARGE SCALE GENOMIC DNA]</scope>
    <source>
        <strain evidence="2">ATCC PRA-425</strain>
    </source>
</reference>
<organism evidence="2 3">
    <name type="scientific">Perkinsus chesapeaki</name>
    <name type="common">Clam parasite</name>
    <name type="synonym">Perkinsus andrewsi</name>
    <dbReference type="NCBI Taxonomy" id="330153"/>
    <lineage>
        <taxon>Eukaryota</taxon>
        <taxon>Sar</taxon>
        <taxon>Alveolata</taxon>
        <taxon>Perkinsozoa</taxon>
        <taxon>Perkinsea</taxon>
        <taxon>Perkinsida</taxon>
        <taxon>Perkinsidae</taxon>
        <taxon>Perkinsus</taxon>
    </lineage>
</organism>
<dbReference type="AlphaFoldDB" id="A0A7J6MSA1"/>
<evidence type="ECO:0000313" key="2">
    <source>
        <dbReference type="EMBL" id="KAF4674488.1"/>
    </source>
</evidence>